<accession>A0A0N5C6J0</accession>
<keyword evidence="1" id="KW-1185">Reference proteome</keyword>
<sequence>MERQLNAMQKCNVTISNAKYLSQSENECIDNELWGSSYNKQYVSTCCDLFLPFNCSQNCRDSLGDSFMKEQDRLVEAVKCDIPDDSDPKYCHLTFKIQMTNCFGMCINYFLYSSNVTEIRDSTNTNYFLLPNNRFFNDCRKTIKFQNLKPCIGPEIDD</sequence>
<name>A0A0N5C6J0_STREA</name>
<reference evidence="2" key="1">
    <citation type="submission" date="2017-02" db="UniProtKB">
        <authorList>
            <consortium name="WormBaseParasite"/>
        </authorList>
    </citation>
    <scope>IDENTIFICATION</scope>
</reference>
<organism evidence="1 2">
    <name type="scientific">Strongyloides papillosus</name>
    <name type="common">Intestinal threadworm</name>
    <dbReference type="NCBI Taxonomy" id="174720"/>
    <lineage>
        <taxon>Eukaryota</taxon>
        <taxon>Metazoa</taxon>
        <taxon>Ecdysozoa</taxon>
        <taxon>Nematoda</taxon>
        <taxon>Chromadorea</taxon>
        <taxon>Rhabditida</taxon>
        <taxon>Tylenchina</taxon>
        <taxon>Panagrolaimomorpha</taxon>
        <taxon>Strongyloidoidea</taxon>
        <taxon>Strongyloididae</taxon>
        <taxon>Strongyloides</taxon>
    </lineage>
</organism>
<protein>
    <submittedName>
        <fullName evidence="2">Spore coat protein Z</fullName>
    </submittedName>
</protein>
<proteinExistence type="predicted"/>
<dbReference type="AlphaFoldDB" id="A0A0N5C6J0"/>
<evidence type="ECO:0000313" key="1">
    <source>
        <dbReference type="Proteomes" id="UP000046392"/>
    </source>
</evidence>
<dbReference type="WBParaSite" id="SPAL_0001355600.1">
    <property type="protein sequence ID" value="SPAL_0001355600.1"/>
    <property type="gene ID" value="SPAL_0001355600"/>
</dbReference>
<evidence type="ECO:0000313" key="2">
    <source>
        <dbReference type="WBParaSite" id="SPAL_0001355600.1"/>
    </source>
</evidence>
<dbReference type="Proteomes" id="UP000046392">
    <property type="component" value="Unplaced"/>
</dbReference>